<name>E8LBX5_9FIRM</name>
<organism evidence="2 3">
    <name type="scientific">Phascolarctobacterium succinatutens YIT 12067</name>
    <dbReference type="NCBI Taxonomy" id="626939"/>
    <lineage>
        <taxon>Bacteria</taxon>
        <taxon>Bacillati</taxon>
        <taxon>Bacillota</taxon>
        <taxon>Negativicutes</taxon>
        <taxon>Acidaminococcales</taxon>
        <taxon>Acidaminococcaceae</taxon>
        <taxon>Phascolarctobacterium</taxon>
    </lineage>
</organism>
<keyword evidence="3" id="KW-1185">Reference proteome</keyword>
<dbReference type="HOGENOM" id="CLU_2539618_0_0_9"/>
<protein>
    <submittedName>
        <fullName evidence="2">Uncharacterized protein</fullName>
    </submittedName>
</protein>
<keyword evidence="1" id="KW-1133">Transmembrane helix</keyword>
<comment type="caution">
    <text evidence="2">The sequence shown here is derived from an EMBL/GenBank/DDBJ whole genome shotgun (WGS) entry which is preliminary data.</text>
</comment>
<evidence type="ECO:0000313" key="3">
    <source>
        <dbReference type="Proteomes" id="UP000004923"/>
    </source>
</evidence>
<dbReference type="AlphaFoldDB" id="E8LBX5"/>
<accession>E8LBX5</accession>
<dbReference type="EMBL" id="AEVN01000012">
    <property type="protein sequence ID" value="EFY05640.1"/>
    <property type="molecule type" value="Genomic_DNA"/>
</dbReference>
<evidence type="ECO:0000256" key="1">
    <source>
        <dbReference type="SAM" id="Phobius"/>
    </source>
</evidence>
<sequence>MLFFLWQLIFGEGWATVFCRLLVGGCVAYWLVSKYRLNKQEQEQAKLGKEQPAAHCFLANILFGNYRLPIKIYYICSYTVDKK</sequence>
<evidence type="ECO:0000313" key="2">
    <source>
        <dbReference type="EMBL" id="EFY05640.1"/>
    </source>
</evidence>
<proteinExistence type="predicted"/>
<reference evidence="2" key="1">
    <citation type="submission" date="2011-01" db="EMBL/GenBank/DDBJ databases">
        <authorList>
            <person name="Weinstock G."/>
            <person name="Sodergren E."/>
            <person name="Clifton S."/>
            <person name="Fulton L."/>
            <person name="Fulton B."/>
            <person name="Courtney L."/>
            <person name="Fronick C."/>
            <person name="Harrison M."/>
            <person name="Strong C."/>
            <person name="Farmer C."/>
            <person name="Delahaunty K."/>
            <person name="Markovic C."/>
            <person name="Hall O."/>
            <person name="Minx P."/>
            <person name="Tomlinson C."/>
            <person name="Mitreva M."/>
            <person name="Hou S."/>
            <person name="Chen J."/>
            <person name="Wollam A."/>
            <person name="Pepin K.H."/>
            <person name="Johnson M."/>
            <person name="Bhonagiri V."/>
            <person name="Zhang X."/>
            <person name="Suruliraj S."/>
            <person name="Warren W."/>
            <person name="Chinwalla A."/>
            <person name="Mardis E.R."/>
            <person name="Wilson R.K."/>
        </authorList>
    </citation>
    <scope>NUCLEOTIDE SEQUENCE [LARGE SCALE GENOMIC DNA]</scope>
    <source>
        <strain evidence="2">YIT 12067</strain>
    </source>
</reference>
<keyword evidence="1" id="KW-0812">Transmembrane</keyword>
<gene>
    <name evidence="2" type="ORF">HMPREF9443_00338</name>
</gene>
<dbReference type="Proteomes" id="UP000004923">
    <property type="component" value="Unassembled WGS sequence"/>
</dbReference>
<feature type="transmembrane region" description="Helical" evidence="1">
    <location>
        <begin position="13"/>
        <end position="32"/>
    </location>
</feature>
<keyword evidence="1" id="KW-0472">Membrane</keyword>